<organism evidence="2 3">
    <name type="scientific">Solea senegalensis</name>
    <name type="common">Senegalese sole</name>
    <dbReference type="NCBI Taxonomy" id="28829"/>
    <lineage>
        <taxon>Eukaryota</taxon>
        <taxon>Metazoa</taxon>
        <taxon>Chordata</taxon>
        <taxon>Craniata</taxon>
        <taxon>Vertebrata</taxon>
        <taxon>Euteleostomi</taxon>
        <taxon>Actinopterygii</taxon>
        <taxon>Neopterygii</taxon>
        <taxon>Teleostei</taxon>
        <taxon>Neoteleostei</taxon>
        <taxon>Acanthomorphata</taxon>
        <taxon>Carangaria</taxon>
        <taxon>Pleuronectiformes</taxon>
        <taxon>Pleuronectoidei</taxon>
        <taxon>Soleidae</taxon>
        <taxon>Solea</taxon>
    </lineage>
</organism>
<gene>
    <name evidence="2" type="ORF">JOB18_034312</name>
</gene>
<keyword evidence="3" id="KW-1185">Reference proteome</keyword>
<evidence type="ECO:0000313" key="3">
    <source>
        <dbReference type="Proteomes" id="UP000693946"/>
    </source>
</evidence>
<sequence>MTNVIGTAPHHAHPTSTPGMVTMTMTLIDTDAVLVQLHDIIEMQVHTIGPVSASNLLKGKLQLQPTGKLPLAAVDGQTSATAPMSQNDSQQLLSNDNDAAPDSSLSCSIFAAVEGTEVCALIDSGSFVSIVSEDFRNSYPALKKRPMTASSVPARSVNGQCLDILGKLTSGIRLGKQVWQQEFGVLRGAYQPVILGWDFLEKHHALLDVKNKVLKFWDMKIPLLPKGHEVAACCNLSVLAPTRSENLITACVSPATPASPIPTDYCGVLMPNPACDIIVAHSLTEVQNGTTVVRVFNPSRDNIELHSGQHLGEFHSASSELAYSMVCNRSKSILRTFLILLQVHQELCTSQCTTTCTH</sequence>
<feature type="region of interest" description="Disordered" evidence="1">
    <location>
        <begin position="76"/>
        <end position="98"/>
    </location>
</feature>
<dbReference type="EMBL" id="JAGKHQ010000001">
    <property type="protein sequence ID" value="KAG7525958.1"/>
    <property type="molecule type" value="Genomic_DNA"/>
</dbReference>
<proteinExistence type="predicted"/>
<protein>
    <recommendedName>
        <fullName evidence="4">Peptidase A2 domain-containing protein</fullName>
    </recommendedName>
</protein>
<comment type="caution">
    <text evidence="2">The sequence shown here is derived from an EMBL/GenBank/DDBJ whole genome shotgun (WGS) entry which is preliminary data.</text>
</comment>
<name>A0AAV6T8R9_SOLSE</name>
<evidence type="ECO:0000313" key="2">
    <source>
        <dbReference type="EMBL" id="KAG7525958.1"/>
    </source>
</evidence>
<dbReference type="AlphaFoldDB" id="A0AAV6T8R9"/>
<dbReference type="Proteomes" id="UP000693946">
    <property type="component" value="Linkage Group LG1"/>
</dbReference>
<evidence type="ECO:0008006" key="4">
    <source>
        <dbReference type="Google" id="ProtNLM"/>
    </source>
</evidence>
<evidence type="ECO:0000256" key="1">
    <source>
        <dbReference type="SAM" id="MobiDB-lite"/>
    </source>
</evidence>
<reference evidence="2 3" key="1">
    <citation type="journal article" date="2021" name="Sci. Rep.">
        <title>Chromosome anchoring in Senegalese sole (Solea senegalensis) reveals sex-associated markers and genome rearrangements in flatfish.</title>
        <authorList>
            <person name="Guerrero-Cozar I."/>
            <person name="Gomez-Garrido J."/>
            <person name="Berbel C."/>
            <person name="Martinez-Blanch J.F."/>
            <person name="Alioto T."/>
            <person name="Claros M.G."/>
            <person name="Gagnaire P.A."/>
            <person name="Manchado M."/>
        </authorList>
    </citation>
    <scope>NUCLEOTIDE SEQUENCE [LARGE SCALE GENOMIC DNA]</scope>
    <source>
        <strain evidence="2">Sse05_10M</strain>
    </source>
</reference>
<accession>A0AAV6T8R9</accession>
<dbReference type="CDD" id="cd00303">
    <property type="entry name" value="retropepsin_like"/>
    <property type="match status" value="1"/>
</dbReference>